<accession>A0A075TV99</accession>
<reference evidence="2" key="2">
    <citation type="submission" date="2014-08" db="EMBL/GenBank/DDBJ databases">
        <title>Complete genome of Weissella ceti strain WS74 isolated from diseased rainbow trout in Brazil.</title>
        <authorList>
            <person name="Figueiredo H.C.P."/>
            <person name="Leal C.A.G."/>
            <person name="Pereira F.L."/>
            <person name="Soares S.C."/>
            <person name="Dorella F.A."/>
            <person name="Carvalho A.F."/>
            <person name="Azevedo V.A.C."/>
        </authorList>
    </citation>
    <scope>NUCLEOTIDE SEQUENCE [LARGE SCALE GENOMIC DNA]</scope>
    <source>
        <strain evidence="2">WS74</strain>
    </source>
</reference>
<dbReference type="EMBL" id="CP009223">
    <property type="protein sequence ID" value="AIM62783.1"/>
    <property type="molecule type" value="Genomic_DNA"/>
</dbReference>
<dbReference type="RefSeq" id="WP_009765371.1">
    <property type="nucleotide sequence ID" value="NZ_CP009223.1"/>
</dbReference>
<dbReference type="Pfam" id="PF07751">
    <property type="entry name" value="Abi_2"/>
    <property type="match status" value="1"/>
</dbReference>
<sequence>MESKPFASLIEQMNILKQRGLVFKDEPGAMELLSSFGYYEIINGYKSTFLESCDPDIFKAETTFEDIYSLYFFDTRIRNVILGGLDAAESILRQNFAYVLGEQHSEQFSSYMNNNVFNAGRLLPEWQQKPDRKYYTERDRLFKEMTSITYKNYDPYKHYKTKYGNTPPWILVKGTTFGQLKMAITLLNSEDKKLLISRLYGNELINQLPYQELVTIFHETLELMNKFRNRAAHGGRMYNYFPEANFTYSAYLYNRAEVSKTSVSKKKNHGSNLKFLMAALSMWRNITPSILLSTGITEMLRLYGTKAPAHLPFILDEMELHSSEL</sequence>
<evidence type="ECO:0000313" key="2">
    <source>
        <dbReference type="Proteomes" id="UP000029079"/>
    </source>
</evidence>
<reference evidence="1 2" key="1">
    <citation type="journal article" date="2014" name="Genome Announc.">
        <title>Complete Genome Sequences of Fish Pathogenic Weissella ceti Strains WS74 and WS105.</title>
        <authorList>
            <person name="Figueiredo H.C."/>
            <person name="Leal C.A."/>
            <person name="Dorella F.A."/>
            <person name="Carvalho A.F."/>
            <person name="Soares S.C."/>
            <person name="Pereira F.L."/>
            <person name="Azevedo V.A."/>
        </authorList>
    </citation>
    <scope>NUCLEOTIDE SEQUENCE [LARGE SCALE GENOMIC DNA]</scope>
    <source>
        <strain evidence="1 2">WS74</strain>
    </source>
</reference>
<gene>
    <name evidence="1" type="ORF">WS74_0531</name>
</gene>
<name>A0A075TV99_9LACO</name>
<dbReference type="KEGG" id="wct:WS74_0531"/>
<keyword evidence="2" id="KW-1185">Reference proteome</keyword>
<organism evidence="1 2">
    <name type="scientific">Weissella ceti</name>
    <dbReference type="NCBI Taxonomy" id="759620"/>
    <lineage>
        <taxon>Bacteria</taxon>
        <taxon>Bacillati</taxon>
        <taxon>Bacillota</taxon>
        <taxon>Bacilli</taxon>
        <taxon>Lactobacillales</taxon>
        <taxon>Lactobacillaceae</taxon>
        <taxon>Weissella</taxon>
    </lineage>
</organism>
<dbReference type="KEGG" id="wce:WS08_0530"/>
<dbReference type="InterPro" id="IPR011664">
    <property type="entry name" value="Abi_system_AbiD/AbiF-like"/>
</dbReference>
<evidence type="ECO:0008006" key="3">
    <source>
        <dbReference type="Google" id="ProtNLM"/>
    </source>
</evidence>
<protein>
    <recommendedName>
        <fullName evidence="3">Abortive infection bacteriophage resistance protein</fullName>
    </recommendedName>
</protein>
<dbReference type="AlphaFoldDB" id="A0A075TV99"/>
<evidence type="ECO:0000313" key="1">
    <source>
        <dbReference type="EMBL" id="AIM62783.1"/>
    </source>
</evidence>
<dbReference type="KEGG" id="wci:WS105_0528"/>
<proteinExistence type="predicted"/>
<dbReference type="Proteomes" id="UP000029079">
    <property type="component" value="Chromosome"/>
</dbReference>
<dbReference type="OrthoDB" id="9802241at2"/>
<dbReference type="PATRIC" id="fig|759620.7.peg.517"/>